<protein>
    <recommendedName>
        <fullName evidence="2">Leukemia inhibitory factor</fullName>
    </recommendedName>
</protein>
<dbReference type="AlphaFoldDB" id="A0A8D0KHJ8"/>
<evidence type="ECO:0000256" key="2">
    <source>
        <dbReference type="ARBA" id="ARBA00016836"/>
    </source>
</evidence>
<dbReference type="GO" id="GO:0008083">
    <property type="term" value="F:growth factor activity"/>
    <property type="evidence" value="ECO:0007669"/>
    <property type="project" value="Ensembl"/>
</dbReference>
<keyword evidence="3" id="KW-0202">Cytokine</keyword>
<comment type="subcellular location">
    <subcellularLocation>
        <location evidence="1">Secreted</location>
    </subcellularLocation>
</comment>
<dbReference type="SMART" id="SM00080">
    <property type="entry name" value="LIF_OSM"/>
    <property type="match status" value="1"/>
</dbReference>
<dbReference type="GO" id="GO:0006955">
    <property type="term" value="P:immune response"/>
    <property type="evidence" value="ECO:0007669"/>
    <property type="project" value="InterPro"/>
</dbReference>
<proteinExistence type="predicted"/>
<dbReference type="InterPro" id="IPR009079">
    <property type="entry name" value="4_helix_cytokine-like_core"/>
</dbReference>
<dbReference type="InterPro" id="IPR003624">
    <property type="entry name" value="Leukemia_IF"/>
</dbReference>
<dbReference type="SUPFAM" id="SSF47266">
    <property type="entry name" value="4-helical cytokines"/>
    <property type="match status" value="1"/>
</dbReference>
<dbReference type="GeneTree" id="ENSGT00390000000059"/>
<dbReference type="GO" id="GO:0046888">
    <property type="term" value="P:negative regulation of hormone secretion"/>
    <property type="evidence" value="ECO:0007669"/>
    <property type="project" value="Ensembl"/>
</dbReference>
<dbReference type="Gene3D" id="1.20.1250.10">
    <property type="match status" value="1"/>
</dbReference>
<dbReference type="PRINTS" id="PR01883">
    <property type="entry name" value="LEUKAEMIAIF"/>
</dbReference>
<keyword evidence="7" id="KW-1185">Reference proteome</keyword>
<evidence type="ECO:0000256" key="1">
    <source>
        <dbReference type="ARBA" id="ARBA00004613"/>
    </source>
</evidence>
<reference evidence="6" key="2">
    <citation type="submission" date="2025-09" db="UniProtKB">
        <authorList>
            <consortium name="Ensembl"/>
        </authorList>
    </citation>
    <scope>IDENTIFICATION</scope>
</reference>
<evidence type="ECO:0000256" key="4">
    <source>
        <dbReference type="ARBA" id="ARBA00022525"/>
    </source>
</evidence>
<dbReference type="PANTHER" id="PTHR10633:SF0">
    <property type="entry name" value="LEUKEMIA INHIBITORY FACTOR"/>
    <property type="match status" value="1"/>
</dbReference>
<dbReference type="GO" id="GO:0072108">
    <property type="term" value="P:positive regulation of mesenchymal to epithelial transition involved in metanephros morphogenesis"/>
    <property type="evidence" value="ECO:0007669"/>
    <property type="project" value="Ensembl"/>
</dbReference>
<keyword evidence="4" id="KW-0964">Secreted</keyword>
<organism evidence="6 7">
    <name type="scientific">Salvator merianae</name>
    <name type="common">Argentine black and white tegu</name>
    <name type="synonym">Tupinambis merianae</name>
    <dbReference type="NCBI Taxonomy" id="96440"/>
    <lineage>
        <taxon>Eukaryota</taxon>
        <taxon>Metazoa</taxon>
        <taxon>Chordata</taxon>
        <taxon>Craniata</taxon>
        <taxon>Vertebrata</taxon>
        <taxon>Euteleostomi</taxon>
        <taxon>Lepidosauria</taxon>
        <taxon>Squamata</taxon>
        <taxon>Bifurcata</taxon>
        <taxon>Unidentata</taxon>
        <taxon>Episquamata</taxon>
        <taxon>Laterata</taxon>
        <taxon>Teiioidea</taxon>
        <taxon>Teiidae</taxon>
        <taxon>Salvator</taxon>
    </lineage>
</organism>
<dbReference type="Ensembl" id="ENSSMRT00000027251.1">
    <property type="protein sequence ID" value="ENSSMRP00000023274.1"/>
    <property type="gene ID" value="ENSSMRG00000018082.1"/>
</dbReference>
<evidence type="ECO:0000313" key="7">
    <source>
        <dbReference type="Proteomes" id="UP000694421"/>
    </source>
</evidence>
<dbReference type="GO" id="GO:0097696">
    <property type="term" value="P:cell surface receptor signaling pathway via STAT"/>
    <property type="evidence" value="ECO:0007669"/>
    <property type="project" value="Ensembl"/>
</dbReference>
<dbReference type="GO" id="GO:0005615">
    <property type="term" value="C:extracellular space"/>
    <property type="evidence" value="ECO:0007669"/>
    <property type="project" value="UniProtKB-KW"/>
</dbReference>
<evidence type="ECO:0000313" key="6">
    <source>
        <dbReference type="Ensembl" id="ENSSMRP00000023274.1"/>
    </source>
</evidence>
<evidence type="ECO:0000256" key="5">
    <source>
        <dbReference type="ARBA" id="ARBA00024822"/>
    </source>
</evidence>
<dbReference type="Pfam" id="PF01291">
    <property type="entry name" value="LIF_OSM"/>
    <property type="match status" value="1"/>
</dbReference>
<dbReference type="Proteomes" id="UP000694421">
    <property type="component" value="Unplaced"/>
</dbReference>
<dbReference type="OMA" id="CHDVRPC"/>
<sequence length="266" mass="29640">MTSTKSSSEEFSVSTLSMKSPSPFVTTQAYRYITSGIPQYKHHSLNDHLCQQPSLLRHPGTQLTMKAIISGVAPLMLSTLCWLVTGRPLAGSKCNLTCQKTSFRQIQCQVAELNATAQGLFDSYVRHQGSPFSKDRLDALCNCTEKFPSFVNETSDTKEKLIALYKIFAFFNASLGNITKDTENHPGNKEDLLKRLRDTTATSQGLLSNLRCLLCTQYNVSHVNVTYDTVKKGDFEKKKQGCTVLRKYTTVISRAALAMGRCQQQT</sequence>
<dbReference type="GO" id="GO:0048861">
    <property type="term" value="P:leukemia inhibitory factor signaling pathway"/>
    <property type="evidence" value="ECO:0007669"/>
    <property type="project" value="Ensembl"/>
</dbReference>
<dbReference type="GO" id="GO:1904894">
    <property type="term" value="P:positive regulation of receptor signaling pathway via STAT"/>
    <property type="evidence" value="ECO:0007669"/>
    <property type="project" value="Ensembl"/>
</dbReference>
<dbReference type="PANTHER" id="PTHR10633">
    <property type="entry name" value="LEUKEMIA INHIBITORY FACTOR"/>
    <property type="match status" value="1"/>
</dbReference>
<dbReference type="GO" id="GO:0005146">
    <property type="term" value="F:leukemia inhibitory factor receptor binding"/>
    <property type="evidence" value="ECO:0007669"/>
    <property type="project" value="Ensembl"/>
</dbReference>
<dbReference type="GO" id="GO:0005829">
    <property type="term" value="C:cytosol"/>
    <property type="evidence" value="ECO:0007669"/>
    <property type="project" value="Ensembl"/>
</dbReference>
<dbReference type="InterPro" id="IPR001581">
    <property type="entry name" value="Leukemia_IF/oncostatin"/>
</dbReference>
<dbReference type="GO" id="GO:0045651">
    <property type="term" value="P:positive regulation of macrophage differentiation"/>
    <property type="evidence" value="ECO:0007669"/>
    <property type="project" value="Ensembl"/>
</dbReference>
<reference evidence="6" key="1">
    <citation type="submission" date="2025-08" db="UniProtKB">
        <authorList>
            <consortium name="Ensembl"/>
        </authorList>
    </citation>
    <scope>IDENTIFICATION</scope>
</reference>
<dbReference type="GO" id="GO:0033630">
    <property type="term" value="P:positive regulation of cell adhesion mediated by integrin"/>
    <property type="evidence" value="ECO:0007669"/>
    <property type="project" value="Ensembl"/>
</dbReference>
<accession>A0A8D0KHJ8</accession>
<dbReference type="GO" id="GO:0072307">
    <property type="term" value="P:regulation of metanephric nephron tubule epithelial cell differentiation"/>
    <property type="evidence" value="ECO:0007669"/>
    <property type="project" value="Ensembl"/>
</dbReference>
<evidence type="ECO:0000256" key="3">
    <source>
        <dbReference type="ARBA" id="ARBA00022514"/>
    </source>
</evidence>
<name>A0A8D0KHJ8_SALMN</name>
<comment type="function">
    <text evidence="5">LIF has the capacity to induce terminal differentiation in leukemic cells. Its activities include the induction of hematopoietic differentiation in normal and myeloid leukemia cells, the induction of neuronal cell differentiation, and the stimulation of acute-phase protein synthesis in hepatocytes.</text>
</comment>
<dbReference type="GO" id="GO:0045944">
    <property type="term" value="P:positive regulation of transcription by RNA polymerase II"/>
    <property type="evidence" value="ECO:0007669"/>
    <property type="project" value="Ensembl"/>
</dbReference>
<dbReference type="GO" id="GO:0005125">
    <property type="term" value="F:cytokine activity"/>
    <property type="evidence" value="ECO:0007669"/>
    <property type="project" value="UniProtKB-KW"/>
</dbReference>
<dbReference type="GO" id="GO:0008284">
    <property type="term" value="P:positive regulation of cell population proliferation"/>
    <property type="evidence" value="ECO:0007669"/>
    <property type="project" value="Ensembl"/>
</dbReference>
<dbReference type="GO" id="GO:0043410">
    <property type="term" value="P:positive regulation of MAPK cascade"/>
    <property type="evidence" value="ECO:0007669"/>
    <property type="project" value="Ensembl"/>
</dbReference>